<dbReference type="EMBL" id="CP034412">
    <property type="protein sequence ID" value="QCY45940.1"/>
    <property type="molecule type" value="Genomic_DNA"/>
</dbReference>
<dbReference type="SUPFAM" id="SSF51695">
    <property type="entry name" value="PLC-like phosphodiesterases"/>
    <property type="match status" value="1"/>
</dbReference>
<reference evidence="2 3" key="1">
    <citation type="submission" date="2018-12" db="EMBL/GenBank/DDBJ databases">
        <title>Complete Genome Sequence of Glutamicibacter creatinolyticus strain LGCM259,isolated from an abscess of a 12-year-old mare in Italy.</title>
        <authorList>
            <person name="Santos R.G."/>
            <person name="Silva A.L."/>
            <person name="Seyffert N."/>
            <person name="Castro T.L.P."/>
            <person name="Attili A.R."/>
            <person name="Rifici C."/>
            <person name="Mazzullo G."/>
            <person name="Brenig B."/>
            <person name="Venanzi F."/>
            <person name="Azevedo V."/>
        </authorList>
    </citation>
    <scope>NUCLEOTIDE SEQUENCE [LARGE SCALE GENOMIC DNA]</scope>
    <source>
        <strain evidence="2 3">LGCM 259</strain>
    </source>
</reference>
<sequence>MSTLFYAHRGSSAQFAENTRAAYLQAIAEGADGIECDVHLSADQVVVCHHDPTVNRTSNGEGRVARYTVKQLKELDFTVLRSTPIPAAYGDIHEQLLTLDELLTLIEHSNAAVGLAVEIKHPSPAGRGLEDAVLQVLDAHGFNRETGAAGSSGQIQVSLMSFEPESNRYLADLVNRKLLCQLITEVDAEWVDELLSSGQTDRAAVYRVLQRSVEEGLELISRGTVGMVGPGVAWVRRNEDLVRRWIGEGLVPRVWTVDEPADARYLHGLGVRQLTSNHPAWLRGATGLA</sequence>
<evidence type="ECO:0000313" key="2">
    <source>
        <dbReference type="EMBL" id="QCY45940.1"/>
    </source>
</evidence>
<dbReference type="GO" id="GO:0008081">
    <property type="term" value="F:phosphoric diester hydrolase activity"/>
    <property type="evidence" value="ECO:0007669"/>
    <property type="project" value="InterPro"/>
</dbReference>
<dbReference type="KEGG" id="gcr:GcLGCM259_0151"/>
<dbReference type="InterPro" id="IPR017946">
    <property type="entry name" value="PLC-like_Pdiesterase_TIM-brl"/>
</dbReference>
<dbReference type="Gene3D" id="3.20.20.190">
    <property type="entry name" value="Phosphatidylinositol (PI) phosphodiesterase"/>
    <property type="match status" value="1"/>
</dbReference>
<dbReference type="PANTHER" id="PTHR46211:SF1">
    <property type="entry name" value="GLYCEROPHOSPHODIESTER PHOSPHODIESTERASE, CYTOPLASMIC"/>
    <property type="match status" value="1"/>
</dbReference>
<protein>
    <recommendedName>
        <fullName evidence="1">GP-PDE domain-containing protein</fullName>
    </recommendedName>
</protein>
<dbReference type="RefSeq" id="WP_138925452.1">
    <property type="nucleotide sequence ID" value="NZ_CP034412.1"/>
</dbReference>
<dbReference type="InterPro" id="IPR030395">
    <property type="entry name" value="GP_PDE_dom"/>
</dbReference>
<organism evidence="2 3">
    <name type="scientific">Glutamicibacter creatinolyticus</name>
    <dbReference type="NCBI Taxonomy" id="162496"/>
    <lineage>
        <taxon>Bacteria</taxon>
        <taxon>Bacillati</taxon>
        <taxon>Actinomycetota</taxon>
        <taxon>Actinomycetes</taxon>
        <taxon>Micrococcales</taxon>
        <taxon>Micrococcaceae</taxon>
        <taxon>Glutamicibacter</taxon>
    </lineage>
</organism>
<gene>
    <name evidence="2" type="ORF">GcLGCM259_0151</name>
</gene>
<dbReference type="GO" id="GO:0006629">
    <property type="term" value="P:lipid metabolic process"/>
    <property type="evidence" value="ECO:0007669"/>
    <property type="project" value="InterPro"/>
</dbReference>
<name>A0A5B7WRW2_9MICC</name>
<dbReference type="Pfam" id="PF03009">
    <property type="entry name" value="GDPD"/>
    <property type="match status" value="1"/>
</dbReference>
<dbReference type="Proteomes" id="UP000307000">
    <property type="component" value="Chromosome"/>
</dbReference>
<proteinExistence type="predicted"/>
<feature type="domain" description="GP-PDE" evidence="1">
    <location>
        <begin position="3"/>
        <end position="286"/>
    </location>
</feature>
<dbReference type="PANTHER" id="PTHR46211">
    <property type="entry name" value="GLYCEROPHOSPHORYL DIESTER PHOSPHODIESTERASE"/>
    <property type="match status" value="1"/>
</dbReference>
<accession>A0A5B7WRW2</accession>
<evidence type="ECO:0000313" key="3">
    <source>
        <dbReference type="Proteomes" id="UP000307000"/>
    </source>
</evidence>
<dbReference type="PROSITE" id="PS51704">
    <property type="entry name" value="GP_PDE"/>
    <property type="match status" value="1"/>
</dbReference>
<dbReference type="AlphaFoldDB" id="A0A5B7WRW2"/>
<keyword evidence="3" id="KW-1185">Reference proteome</keyword>
<evidence type="ECO:0000259" key="1">
    <source>
        <dbReference type="PROSITE" id="PS51704"/>
    </source>
</evidence>